<reference evidence="1 2" key="1">
    <citation type="journal article" date="2018" name="Front. Plant Sci.">
        <title>Red Clover (Trifolium pratense) and Zigzag Clover (T. medium) - A Picture of Genomic Similarities and Differences.</title>
        <authorList>
            <person name="Dluhosova J."/>
            <person name="Istvanek J."/>
            <person name="Nedelnik J."/>
            <person name="Repkova J."/>
        </authorList>
    </citation>
    <scope>NUCLEOTIDE SEQUENCE [LARGE SCALE GENOMIC DNA]</scope>
    <source>
        <strain evidence="2">cv. 10/8</strain>
        <tissue evidence="1">Leaf</tissue>
    </source>
</reference>
<accession>A0A392UVR4</accession>
<comment type="caution">
    <text evidence="1">The sequence shown here is derived from an EMBL/GenBank/DDBJ whole genome shotgun (WGS) entry which is preliminary data.</text>
</comment>
<organism evidence="1 2">
    <name type="scientific">Trifolium medium</name>
    <dbReference type="NCBI Taxonomy" id="97028"/>
    <lineage>
        <taxon>Eukaryota</taxon>
        <taxon>Viridiplantae</taxon>
        <taxon>Streptophyta</taxon>
        <taxon>Embryophyta</taxon>
        <taxon>Tracheophyta</taxon>
        <taxon>Spermatophyta</taxon>
        <taxon>Magnoliopsida</taxon>
        <taxon>eudicotyledons</taxon>
        <taxon>Gunneridae</taxon>
        <taxon>Pentapetalae</taxon>
        <taxon>rosids</taxon>
        <taxon>fabids</taxon>
        <taxon>Fabales</taxon>
        <taxon>Fabaceae</taxon>
        <taxon>Papilionoideae</taxon>
        <taxon>50 kb inversion clade</taxon>
        <taxon>NPAAA clade</taxon>
        <taxon>Hologalegina</taxon>
        <taxon>IRL clade</taxon>
        <taxon>Trifolieae</taxon>
        <taxon>Trifolium</taxon>
    </lineage>
</organism>
<name>A0A392UVR4_9FABA</name>
<dbReference type="Proteomes" id="UP000265520">
    <property type="component" value="Unassembled WGS sequence"/>
</dbReference>
<proteinExistence type="predicted"/>
<dbReference type="EMBL" id="LXQA010965527">
    <property type="protein sequence ID" value="MCI79079.1"/>
    <property type="molecule type" value="Genomic_DNA"/>
</dbReference>
<evidence type="ECO:0000313" key="1">
    <source>
        <dbReference type="EMBL" id="MCI79079.1"/>
    </source>
</evidence>
<protein>
    <submittedName>
        <fullName evidence="1">Uncharacterized protein</fullName>
    </submittedName>
</protein>
<sequence>QALKAKDADLLALKTEMPTSYLEGFDFAVAQPKVAIPSEHHEYLKEIDVVRVIQDGHLVDQAAPAFVQEDPAGSD</sequence>
<gene>
    <name evidence="1" type="ORF">A2U01_0100350</name>
</gene>
<evidence type="ECO:0000313" key="2">
    <source>
        <dbReference type="Proteomes" id="UP000265520"/>
    </source>
</evidence>
<keyword evidence="2" id="KW-1185">Reference proteome</keyword>
<dbReference type="AlphaFoldDB" id="A0A392UVR4"/>
<feature type="non-terminal residue" evidence="1">
    <location>
        <position position="1"/>
    </location>
</feature>
<feature type="non-terminal residue" evidence="1">
    <location>
        <position position="75"/>
    </location>
</feature>